<reference evidence="5 6" key="1">
    <citation type="journal article" date="2014" name="Int. J. Syst. Evol. Microbiol.">
        <title>Complete genome sequence of Corynebacterium casei LMG S-19264T (=DSM 44701T), isolated from a smear-ripened cheese.</title>
        <authorList>
            <consortium name="US DOE Joint Genome Institute (JGI-PGF)"/>
            <person name="Walter F."/>
            <person name="Albersmeier A."/>
            <person name="Kalinowski J."/>
            <person name="Ruckert C."/>
        </authorList>
    </citation>
    <scope>NUCLEOTIDE SEQUENCE [LARGE SCALE GENOMIC DNA]</scope>
    <source>
        <strain evidence="5 6">CGMCC 1.9161</strain>
    </source>
</reference>
<dbReference type="Pfam" id="PF20256">
    <property type="entry name" value="MoCoBD_2"/>
    <property type="match status" value="1"/>
</dbReference>
<protein>
    <submittedName>
        <fullName evidence="5">Acylaldehyde oxidase</fullName>
    </submittedName>
</protein>
<dbReference type="SUPFAM" id="SSF56003">
    <property type="entry name" value="Molybdenum cofactor-binding domain"/>
    <property type="match status" value="1"/>
</dbReference>
<organism evidence="5 6">
    <name type="scientific">Salinarimonas ramus</name>
    <dbReference type="NCBI Taxonomy" id="690164"/>
    <lineage>
        <taxon>Bacteria</taxon>
        <taxon>Pseudomonadati</taxon>
        <taxon>Pseudomonadota</taxon>
        <taxon>Alphaproteobacteria</taxon>
        <taxon>Hyphomicrobiales</taxon>
        <taxon>Salinarimonadaceae</taxon>
        <taxon>Salinarimonas</taxon>
    </lineage>
</organism>
<feature type="region of interest" description="Disordered" evidence="3">
    <location>
        <begin position="72"/>
        <end position="91"/>
    </location>
</feature>
<keyword evidence="1" id="KW-0500">Molybdenum</keyword>
<dbReference type="InterPro" id="IPR036856">
    <property type="entry name" value="Ald_Oxase/Xan_DH_a/b_sf"/>
</dbReference>
<dbReference type="PANTHER" id="PTHR11908:SF132">
    <property type="entry name" value="ALDEHYDE OXIDASE 1-RELATED"/>
    <property type="match status" value="1"/>
</dbReference>
<sequence>MNAIGSPISRVDGPAKVTGAATYAADFAIANLAHAALVQASVPAGRIAAIDTRAAEAAPGVLAVMTHENTRRLPWHPRDPRPGVDPKSGERLHPLEDDLVRYDGQPVAMVVATSEVEARAAAELVRVSYAPTAARTRFDPAYGHEPSAATAKAGRPGDTARGDPEDAFTRSEVTVDVPFVQPREQHVAMEPHATIAAWDDEGGLTLYDKSQWVDNVRTEIGLAFGIDEKRIRVISPFVGGAFGSGLRTWPHVAMAALAAERVGRPVRLALTRRALFTNTGYRPRTESRIRLGADRDGTLSSIVHEAIGQTSTYEEYAETTLTPTRQLYACENVATHYRLVDMNVNTPSPMRGPGAATGQLFLETAMDELAQALGMDPLDLRLKNLAERDPDSGKPWSSKALRACYEQAAERFGWADRPRDDAARTVGHERIGSGMASAFYPAHRSKARASVTLYANGGAMVQAATSDMGPGTYTALSQVAADALGLPLEQVRVEIGDTALPQAPAHGGSITMATLGNAVANACSRLREDLGVENGGDLVAALGGRDSHRAEGSSSPGKEAQDYESAAFGAIFAEVRVDPELGTVRVARLVGGYDVGRVVNPKLARSQCIGGMVQGIGMALTEEALFDERLGRVMNANLAEYLAPVCADVGALEAFFVESDDRIFNPLGVKGLAEIALCGVAAAIVNAVHDATGLRLHRVPVTPERIVMAQAARGG</sequence>
<gene>
    <name evidence="5" type="ORF">GCM10011322_28940</name>
</gene>
<dbReference type="InterPro" id="IPR008274">
    <property type="entry name" value="AldOxase/xan_DH_MoCoBD1"/>
</dbReference>
<evidence type="ECO:0000313" key="6">
    <source>
        <dbReference type="Proteomes" id="UP000600449"/>
    </source>
</evidence>
<dbReference type="Gene3D" id="3.90.1170.50">
    <property type="entry name" value="Aldehyde oxidase/xanthine dehydrogenase, a/b hammerhead"/>
    <property type="match status" value="1"/>
</dbReference>
<dbReference type="SMART" id="SM01008">
    <property type="entry name" value="Ald_Xan_dh_C"/>
    <property type="match status" value="1"/>
</dbReference>
<keyword evidence="2" id="KW-0560">Oxidoreductase</keyword>
<dbReference type="Pfam" id="PF02738">
    <property type="entry name" value="MoCoBD_1"/>
    <property type="match status" value="1"/>
</dbReference>
<dbReference type="Proteomes" id="UP000600449">
    <property type="component" value="Unassembled WGS sequence"/>
</dbReference>
<comment type="caution">
    <text evidence="5">The sequence shown here is derived from an EMBL/GenBank/DDBJ whole genome shotgun (WGS) entry which is preliminary data.</text>
</comment>
<evidence type="ECO:0000256" key="1">
    <source>
        <dbReference type="ARBA" id="ARBA00022505"/>
    </source>
</evidence>
<feature type="domain" description="Aldehyde oxidase/xanthine dehydrogenase a/b hammerhead" evidence="4">
    <location>
        <begin position="18"/>
        <end position="133"/>
    </location>
</feature>
<evidence type="ECO:0000313" key="5">
    <source>
        <dbReference type="EMBL" id="GGK39980.1"/>
    </source>
</evidence>
<dbReference type="RefSeq" id="WP_188913935.1">
    <property type="nucleotide sequence ID" value="NZ_BMMF01000008.1"/>
</dbReference>
<evidence type="ECO:0000256" key="3">
    <source>
        <dbReference type="SAM" id="MobiDB-lite"/>
    </source>
</evidence>
<dbReference type="Pfam" id="PF01315">
    <property type="entry name" value="Ald_Xan_dh_C"/>
    <property type="match status" value="1"/>
</dbReference>
<dbReference type="AlphaFoldDB" id="A0A917QC39"/>
<dbReference type="InterPro" id="IPR046867">
    <property type="entry name" value="AldOxase/xan_DH_MoCoBD2"/>
</dbReference>
<dbReference type="GO" id="GO:0005506">
    <property type="term" value="F:iron ion binding"/>
    <property type="evidence" value="ECO:0007669"/>
    <property type="project" value="InterPro"/>
</dbReference>
<keyword evidence="6" id="KW-1185">Reference proteome</keyword>
<dbReference type="PANTHER" id="PTHR11908">
    <property type="entry name" value="XANTHINE DEHYDROGENASE"/>
    <property type="match status" value="1"/>
</dbReference>
<dbReference type="GO" id="GO:0016491">
    <property type="term" value="F:oxidoreductase activity"/>
    <property type="evidence" value="ECO:0007669"/>
    <property type="project" value="UniProtKB-KW"/>
</dbReference>
<dbReference type="InterPro" id="IPR000674">
    <property type="entry name" value="Ald_Oxase/Xan_DH_a/b"/>
</dbReference>
<feature type="region of interest" description="Disordered" evidence="3">
    <location>
        <begin position="138"/>
        <end position="165"/>
    </location>
</feature>
<dbReference type="EMBL" id="BMMF01000008">
    <property type="protein sequence ID" value="GGK39980.1"/>
    <property type="molecule type" value="Genomic_DNA"/>
</dbReference>
<name>A0A917QC39_9HYPH</name>
<dbReference type="InterPro" id="IPR016208">
    <property type="entry name" value="Ald_Oxase/xanthine_DH-like"/>
</dbReference>
<dbReference type="InterPro" id="IPR037165">
    <property type="entry name" value="AldOxase/xan_DH_Mopterin-bd_sf"/>
</dbReference>
<accession>A0A917QC39</accession>
<dbReference type="Gene3D" id="3.30.365.10">
    <property type="entry name" value="Aldehyde oxidase/xanthine dehydrogenase, molybdopterin binding domain"/>
    <property type="match status" value="4"/>
</dbReference>
<evidence type="ECO:0000256" key="2">
    <source>
        <dbReference type="ARBA" id="ARBA00023002"/>
    </source>
</evidence>
<proteinExistence type="predicted"/>
<evidence type="ECO:0000259" key="4">
    <source>
        <dbReference type="SMART" id="SM01008"/>
    </source>
</evidence>
<dbReference type="SUPFAM" id="SSF54665">
    <property type="entry name" value="CO dehydrogenase molybdoprotein N-domain-like"/>
    <property type="match status" value="1"/>
</dbReference>